<keyword evidence="2" id="KW-1185">Reference proteome</keyword>
<dbReference type="InterPro" id="IPR011013">
    <property type="entry name" value="Gal_mutarotase_sf_dom"/>
</dbReference>
<dbReference type="SUPFAM" id="SSF74650">
    <property type="entry name" value="Galactose mutarotase-like"/>
    <property type="match status" value="1"/>
</dbReference>
<dbReference type="AlphaFoldDB" id="K9EU91"/>
<dbReference type="EMBL" id="AGWL01000008">
    <property type="protein sequence ID" value="EKU94542.1"/>
    <property type="molecule type" value="Genomic_DNA"/>
</dbReference>
<sequence>MASKLTRISAEEFDGLPAWRLTAADGASALIAQRGATLISWQPAPGAPSVIDGYQSAEELLNRTGNRSLVEGPWVGPIGAGTYRFAGKDRKVKGDGEGALIGDLDFKRVRAGDALMLSTRFKGITAYPWKLEIGVVFALEQGADSGRHLSVTIQAENISGASVPLALGWRPYVRFPGMEGISNLSLSVQARTRIATNQQGIPIAGDAALTGVASPILREYIGKESLDAVFGDLVPNSGGVVVTQLRDPVRGSLLQLTQEPAESPYVRVSTADDLSRGSRGSLLLSPRTALVNSFNRPDQASLVQLAEGDVRSLTATLSYWQ</sequence>
<proteinExistence type="predicted"/>
<dbReference type="HOGENOM" id="CLU_052486_1_0_11"/>
<dbReference type="PATRIC" id="fig|883066.3.peg.1552"/>
<name>K9EU91_9ACTO</name>
<dbReference type="GO" id="GO:0030246">
    <property type="term" value="F:carbohydrate binding"/>
    <property type="evidence" value="ECO:0007669"/>
    <property type="project" value="InterPro"/>
</dbReference>
<organism evidence="1 2">
    <name type="scientific">Actinobaculum massiliense ACS-171-V-Col2</name>
    <dbReference type="NCBI Taxonomy" id="883066"/>
    <lineage>
        <taxon>Bacteria</taxon>
        <taxon>Bacillati</taxon>
        <taxon>Actinomycetota</taxon>
        <taxon>Actinomycetes</taxon>
        <taxon>Actinomycetales</taxon>
        <taxon>Actinomycetaceae</taxon>
        <taxon>Actinobaculum</taxon>
    </lineage>
</organism>
<dbReference type="Pfam" id="PF01263">
    <property type="entry name" value="Aldose_epim"/>
    <property type="match status" value="1"/>
</dbReference>
<protein>
    <recommendedName>
        <fullName evidence="3">Aldose 1-epimerase</fullName>
    </recommendedName>
</protein>
<dbReference type="eggNOG" id="COG2017">
    <property type="taxonomic scope" value="Bacteria"/>
</dbReference>
<gene>
    <name evidence="1" type="ORF">HMPREF9233_01489</name>
</gene>
<evidence type="ECO:0000313" key="1">
    <source>
        <dbReference type="EMBL" id="EKU94542.1"/>
    </source>
</evidence>
<dbReference type="RefSeq" id="WP_007001694.1">
    <property type="nucleotide sequence ID" value="NZ_JH992956.1"/>
</dbReference>
<dbReference type="GO" id="GO:0005975">
    <property type="term" value="P:carbohydrate metabolic process"/>
    <property type="evidence" value="ECO:0007669"/>
    <property type="project" value="InterPro"/>
</dbReference>
<dbReference type="GO" id="GO:0016853">
    <property type="term" value="F:isomerase activity"/>
    <property type="evidence" value="ECO:0007669"/>
    <property type="project" value="InterPro"/>
</dbReference>
<accession>K9EU91</accession>
<reference evidence="1 2" key="1">
    <citation type="submission" date="2012-09" db="EMBL/GenBank/DDBJ databases">
        <title>The Genome Sequence of Actinobaculum massiliae ACS-171-V-COL2.</title>
        <authorList>
            <consortium name="The Broad Institute Genome Sequencing Platform"/>
            <person name="Earl A."/>
            <person name="Ward D."/>
            <person name="Feldgarden M."/>
            <person name="Gevers D."/>
            <person name="Saerens B."/>
            <person name="Vaneechoutte M."/>
            <person name="Walker B."/>
            <person name="Young S.K."/>
            <person name="Zeng Q."/>
            <person name="Gargeya S."/>
            <person name="Fitzgerald M."/>
            <person name="Haas B."/>
            <person name="Abouelleil A."/>
            <person name="Alvarado L."/>
            <person name="Arachchi H.M."/>
            <person name="Berlin A."/>
            <person name="Chapman S.B."/>
            <person name="Goldberg J."/>
            <person name="Griggs A."/>
            <person name="Gujja S."/>
            <person name="Hansen M."/>
            <person name="Howarth C."/>
            <person name="Imamovic A."/>
            <person name="Larimer J."/>
            <person name="McCowen C."/>
            <person name="Montmayeur A."/>
            <person name="Murphy C."/>
            <person name="Neiman D."/>
            <person name="Pearson M."/>
            <person name="Priest M."/>
            <person name="Roberts A."/>
            <person name="Saif S."/>
            <person name="Shea T."/>
            <person name="Sisk P."/>
            <person name="Sykes S."/>
            <person name="Wortman J."/>
            <person name="Nusbaum C."/>
            <person name="Birren B."/>
        </authorList>
    </citation>
    <scope>NUCLEOTIDE SEQUENCE [LARGE SCALE GENOMIC DNA]</scope>
    <source>
        <strain evidence="2">ACS-171-V-Col2</strain>
    </source>
</reference>
<dbReference type="InterPro" id="IPR008183">
    <property type="entry name" value="Aldose_1/G6P_1-epimerase"/>
</dbReference>
<evidence type="ECO:0008006" key="3">
    <source>
        <dbReference type="Google" id="ProtNLM"/>
    </source>
</evidence>
<dbReference type="Proteomes" id="UP000009888">
    <property type="component" value="Unassembled WGS sequence"/>
</dbReference>
<dbReference type="CDD" id="cd01081">
    <property type="entry name" value="Aldose_epim"/>
    <property type="match status" value="1"/>
</dbReference>
<dbReference type="STRING" id="202789.GCA_001457435_00616"/>
<dbReference type="InterPro" id="IPR014718">
    <property type="entry name" value="GH-type_carb-bd"/>
</dbReference>
<evidence type="ECO:0000313" key="2">
    <source>
        <dbReference type="Proteomes" id="UP000009888"/>
    </source>
</evidence>
<comment type="caution">
    <text evidence="1">The sequence shown here is derived from an EMBL/GenBank/DDBJ whole genome shotgun (WGS) entry which is preliminary data.</text>
</comment>
<dbReference type="Gene3D" id="2.70.98.10">
    <property type="match status" value="1"/>
</dbReference>